<dbReference type="InterPro" id="IPR009057">
    <property type="entry name" value="Homeodomain-like_sf"/>
</dbReference>
<keyword evidence="4" id="KW-0802">TPR repeat</keyword>
<dbReference type="RefSeq" id="WP_211853167.1">
    <property type="nucleotide sequence ID" value="NZ_JAAGBB010000015.1"/>
</dbReference>
<gene>
    <name evidence="6" type="ORF">GXW71_14155</name>
</gene>
<evidence type="ECO:0000259" key="5">
    <source>
        <dbReference type="PROSITE" id="PS01124"/>
    </source>
</evidence>
<dbReference type="PROSITE" id="PS50005">
    <property type="entry name" value="TPR"/>
    <property type="match status" value="1"/>
</dbReference>
<dbReference type="InterPro" id="IPR018060">
    <property type="entry name" value="HTH_AraC"/>
</dbReference>
<dbReference type="InterPro" id="IPR011990">
    <property type="entry name" value="TPR-like_helical_dom_sf"/>
</dbReference>
<dbReference type="Proteomes" id="UP001196870">
    <property type="component" value="Unassembled WGS sequence"/>
</dbReference>
<evidence type="ECO:0000256" key="4">
    <source>
        <dbReference type="PROSITE-ProRule" id="PRU00339"/>
    </source>
</evidence>
<feature type="repeat" description="TPR" evidence="4">
    <location>
        <begin position="423"/>
        <end position="456"/>
    </location>
</feature>
<dbReference type="PROSITE" id="PS01124">
    <property type="entry name" value="HTH_ARAC_FAMILY_2"/>
    <property type="match status" value="1"/>
</dbReference>
<dbReference type="InterPro" id="IPR050204">
    <property type="entry name" value="AraC_XylS_family_regulators"/>
</dbReference>
<accession>A0ABS5EYX6</accession>
<dbReference type="EMBL" id="JAAGBB010000015">
    <property type="protein sequence ID" value="MBR0665501.1"/>
    <property type="molecule type" value="Genomic_DNA"/>
</dbReference>
<keyword evidence="7" id="KW-1185">Reference proteome</keyword>
<keyword evidence="1" id="KW-0805">Transcription regulation</keyword>
<organism evidence="6 7">
    <name type="scientific">Plastoroseomonas hellenica</name>
    <dbReference type="NCBI Taxonomy" id="2687306"/>
    <lineage>
        <taxon>Bacteria</taxon>
        <taxon>Pseudomonadati</taxon>
        <taxon>Pseudomonadota</taxon>
        <taxon>Alphaproteobacteria</taxon>
        <taxon>Acetobacterales</taxon>
        <taxon>Acetobacteraceae</taxon>
        <taxon>Plastoroseomonas</taxon>
    </lineage>
</organism>
<proteinExistence type="predicted"/>
<dbReference type="PROSITE" id="PS00041">
    <property type="entry name" value="HTH_ARAC_FAMILY_1"/>
    <property type="match status" value="1"/>
</dbReference>
<reference evidence="7" key="1">
    <citation type="journal article" date="2021" name="Syst. Appl. Microbiol.">
        <title>Roseomonas hellenica sp. nov., isolated from roots of wild-growing Alkanna tinctoria.</title>
        <authorList>
            <person name="Rat A."/>
            <person name="Naranjo H.D."/>
            <person name="Lebbe L."/>
            <person name="Cnockaert M."/>
            <person name="Krigas N."/>
            <person name="Grigoriadou K."/>
            <person name="Maloupa E."/>
            <person name="Willems A."/>
        </authorList>
    </citation>
    <scope>NUCLEOTIDE SEQUENCE [LARGE SCALE GENOMIC DNA]</scope>
    <source>
        <strain evidence="7">LMG 31523</strain>
    </source>
</reference>
<dbReference type="InterPro" id="IPR019734">
    <property type="entry name" value="TPR_rpt"/>
</dbReference>
<evidence type="ECO:0000313" key="7">
    <source>
        <dbReference type="Proteomes" id="UP001196870"/>
    </source>
</evidence>
<dbReference type="Gene3D" id="1.10.10.60">
    <property type="entry name" value="Homeodomain-like"/>
    <property type="match status" value="1"/>
</dbReference>
<evidence type="ECO:0000256" key="2">
    <source>
        <dbReference type="ARBA" id="ARBA00023125"/>
    </source>
</evidence>
<keyword evidence="3" id="KW-0804">Transcription</keyword>
<dbReference type="PANTHER" id="PTHR46796">
    <property type="entry name" value="HTH-TYPE TRANSCRIPTIONAL ACTIVATOR RHAS-RELATED"/>
    <property type="match status" value="1"/>
</dbReference>
<dbReference type="Pfam" id="PF12833">
    <property type="entry name" value="HTH_18"/>
    <property type="match status" value="1"/>
</dbReference>
<keyword evidence="2" id="KW-0238">DNA-binding</keyword>
<comment type="caution">
    <text evidence="6">The sequence shown here is derived from an EMBL/GenBank/DDBJ whole genome shotgun (WGS) entry which is preliminary data.</text>
</comment>
<name>A0ABS5EYX6_9PROT</name>
<protein>
    <submittedName>
        <fullName evidence="6">Helix-turn-helix domain-containing protein</fullName>
    </submittedName>
</protein>
<dbReference type="InterPro" id="IPR018062">
    <property type="entry name" value="HTH_AraC-typ_CS"/>
</dbReference>
<evidence type="ECO:0000256" key="3">
    <source>
        <dbReference type="ARBA" id="ARBA00023163"/>
    </source>
</evidence>
<dbReference type="PANTHER" id="PTHR46796:SF12">
    <property type="entry name" value="HTH-TYPE DNA-BINDING TRANSCRIPTIONAL ACTIVATOR EUTR"/>
    <property type="match status" value="1"/>
</dbReference>
<feature type="domain" description="HTH araC/xylS-type" evidence="5">
    <location>
        <begin position="36"/>
        <end position="135"/>
    </location>
</feature>
<dbReference type="SUPFAM" id="SSF48452">
    <property type="entry name" value="TPR-like"/>
    <property type="match status" value="1"/>
</dbReference>
<evidence type="ECO:0000313" key="6">
    <source>
        <dbReference type="EMBL" id="MBR0665501.1"/>
    </source>
</evidence>
<dbReference type="SMART" id="SM00342">
    <property type="entry name" value="HTH_ARAC"/>
    <property type="match status" value="1"/>
</dbReference>
<evidence type="ECO:0000256" key="1">
    <source>
        <dbReference type="ARBA" id="ARBA00023015"/>
    </source>
</evidence>
<sequence length="520" mass="55189">MRGRWQAGTGIAAAQEGPDAARAPLGRERCVRQAMDAAKAALAQDAAAAPDLSHLAAAAGVSPRSLQRHFARVLGVTPQAAVLRLRLAAAREVLTAGEARSVLDVALRHGFDHPGRFAIAYARAFGEAPSATLRAARRAAPAAAPRFGTPILLRALLPANSAEAARARRLTDDLTIALGRVRDLVLASPEPGPAPDMARALRLDGRVEADCVVLSVVDPARGAVVATIREALPQRAASLAWADRAARAVGAAVAAEQMERARRTPRRHADVETLVLRARPAMLTQDPALTRVALDLLGEALHRDPAHARANALAGFGYAVTANHGFTPDPAGRREGAIEHARRALALAEDDPEVLTLAAGVMSLAGDLREAGFLVTRALALDPEQPEAWRRLGVIQVFRGEARAAAATFRRLLRAWPAGNEGNMAMIQLGIAEFVLGNYPRAARVLARALDQQPFRAWPNRFLTAAAMHAGAGQQAERSLASLRRAFPDLTLGLCERADALQPEAKHRLLDGLARAGLPR</sequence>
<dbReference type="SUPFAM" id="SSF46689">
    <property type="entry name" value="Homeodomain-like"/>
    <property type="match status" value="2"/>
</dbReference>
<dbReference type="Gene3D" id="1.25.40.10">
    <property type="entry name" value="Tetratricopeptide repeat domain"/>
    <property type="match status" value="1"/>
</dbReference>